<evidence type="ECO:0000256" key="2">
    <source>
        <dbReference type="ARBA" id="ARBA00005133"/>
    </source>
</evidence>
<dbReference type="EMBL" id="CAJHUC010001322">
    <property type="protein sequence ID" value="CAD7700707.1"/>
    <property type="molecule type" value="Genomic_DNA"/>
</dbReference>
<dbReference type="Gene3D" id="3.20.20.70">
    <property type="entry name" value="Aldolase class I"/>
    <property type="match status" value="1"/>
</dbReference>
<evidence type="ECO:0000256" key="5">
    <source>
        <dbReference type="ARBA" id="ARBA00022605"/>
    </source>
</evidence>
<name>A0A8S1JAK4_9CHLO</name>
<comment type="cofactor">
    <cofactor evidence="1">
        <name>Na(+)</name>
        <dbReference type="ChEBI" id="CHEBI:29101"/>
    </cofactor>
</comment>
<comment type="pathway">
    <text evidence="2 11">Amino-acid biosynthesis; L-histidine biosynthesis; L-histidine from 5-phospho-alpha-D-ribose 1-diphosphate: step 4/9.</text>
</comment>
<comment type="catalytic activity">
    <reaction evidence="8">
        <text>1-(5-phospho-beta-D-ribosyl)-5-[(5-phospho-beta-D-ribosylamino)methylideneamino]imidazole-4-carboxamide = 5-[(5-phospho-1-deoxy-D-ribulos-1-ylimino)methylamino]-1-(5-phospho-beta-D-ribosyl)imidazole-4-carboxamide</text>
        <dbReference type="Rhea" id="RHEA:15469"/>
        <dbReference type="ChEBI" id="CHEBI:58435"/>
        <dbReference type="ChEBI" id="CHEBI:58525"/>
        <dbReference type="EC" id="5.3.1.16"/>
    </reaction>
    <physiologicalReaction direction="left-to-right" evidence="8">
        <dbReference type="Rhea" id="RHEA:15470"/>
    </physiologicalReaction>
</comment>
<dbReference type="Proteomes" id="UP000708148">
    <property type="component" value="Unassembled WGS sequence"/>
</dbReference>
<sequence length="297" mass="32230">PSSVSRPPSRRSMAPLAVGAGSAPRAAQFRPCIDIHKGKVKQIVGSTLRDLDVERRKSGENLVTNFVSENPPSWFSDLYHQDGLTGGHVIMLGPDEENRSAACSALSAWPGGLQVGGGITTELAPAFLDAGASHVIVTSYVFRDGRLDKQRLRQLVDCVGRERIVLDLSCRFRDGNYWVVTDRWQRFSELAVTGDVLEDLSASCSEFLVHGVDVEGKQCGVDEQLVGLLAECCPLPVTYAGGVRDMDDLDLVKHAGRGRVDVTVGSALDIFGGSLRYADVVRWHNESQREAAVPQQS</sequence>
<proteinExistence type="inferred from homology"/>
<keyword evidence="5 10" id="KW-0028">Amino-acid biosynthesis</keyword>
<dbReference type="OrthoDB" id="446074at2759"/>
<dbReference type="GO" id="GO:0003949">
    <property type="term" value="F:1-(5-phosphoribosyl)-5-[(5-phosphoribosylamino)methylideneamino]imidazole-4-carboxamide isomerase activity"/>
    <property type="evidence" value="ECO:0007669"/>
    <property type="project" value="UniProtKB-EC"/>
</dbReference>
<dbReference type="NCBIfam" id="TIGR02129">
    <property type="entry name" value="hisA_euk"/>
    <property type="match status" value="1"/>
</dbReference>
<comment type="subcellular location">
    <subcellularLocation>
        <location evidence="11">Plastid</location>
        <location evidence="11">Chloroplast</location>
    </subcellularLocation>
</comment>
<dbReference type="GO" id="GO:0000162">
    <property type="term" value="P:L-tryptophan biosynthetic process"/>
    <property type="evidence" value="ECO:0007669"/>
    <property type="project" value="TreeGrafter"/>
</dbReference>
<keyword evidence="11" id="KW-0150">Chloroplast</keyword>
<evidence type="ECO:0000256" key="10">
    <source>
        <dbReference type="RuleBase" id="RU003657"/>
    </source>
</evidence>
<evidence type="ECO:0000256" key="4">
    <source>
        <dbReference type="ARBA" id="ARBA00012550"/>
    </source>
</evidence>
<evidence type="ECO:0000256" key="1">
    <source>
        <dbReference type="ARBA" id="ARBA00001959"/>
    </source>
</evidence>
<comment type="caution">
    <text evidence="12">The sequence shown here is derived from an EMBL/GenBank/DDBJ whole genome shotgun (WGS) entry which is preliminary data.</text>
</comment>
<feature type="non-terminal residue" evidence="12">
    <location>
        <position position="297"/>
    </location>
</feature>
<keyword evidence="13" id="KW-1185">Reference proteome</keyword>
<comment type="similarity">
    <text evidence="3 10">Belongs to the HisA/HisF family.</text>
</comment>
<dbReference type="InterPro" id="IPR044524">
    <property type="entry name" value="Isoase_HisA-like"/>
</dbReference>
<dbReference type="SUPFAM" id="SSF51366">
    <property type="entry name" value="Ribulose-phoshate binding barrel"/>
    <property type="match status" value="1"/>
</dbReference>
<keyword evidence="11" id="KW-0934">Plastid</keyword>
<organism evidence="12 13">
    <name type="scientific">Ostreobium quekettii</name>
    <dbReference type="NCBI Taxonomy" id="121088"/>
    <lineage>
        <taxon>Eukaryota</taxon>
        <taxon>Viridiplantae</taxon>
        <taxon>Chlorophyta</taxon>
        <taxon>core chlorophytes</taxon>
        <taxon>Ulvophyceae</taxon>
        <taxon>TCBD clade</taxon>
        <taxon>Bryopsidales</taxon>
        <taxon>Ostreobineae</taxon>
        <taxon>Ostreobiaceae</taxon>
        <taxon>Ostreobium</taxon>
    </lineage>
</organism>
<protein>
    <recommendedName>
        <fullName evidence="9 11">1-(5-phosphoribosyl)-5-[(5-phosphoribosylamino)methylideneamino] imidazole-4-carboxamide isomerase HISN3, chloroplastic</fullName>
        <ecNumber evidence="4 11">5.3.1.16</ecNumber>
    </recommendedName>
    <alternativeName>
        <fullName evidence="11">5-proFAR isomerase</fullName>
    </alternativeName>
    <alternativeName>
        <fullName evidence="11">Phosphoribosylformimino-5-aminoimidazole carboxamide ribotide isomerase</fullName>
    </alternativeName>
</protein>
<evidence type="ECO:0000256" key="8">
    <source>
        <dbReference type="ARBA" id="ARBA00093256"/>
    </source>
</evidence>
<keyword evidence="7 11" id="KW-0413">Isomerase</keyword>
<dbReference type="InterPro" id="IPR011858">
    <property type="entry name" value="His6/HISN3"/>
</dbReference>
<evidence type="ECO:0000313" key="12">
    <source>
        <dbReference type="EMBL" id="CAD7700707.1"/>
    </source>
</evidence>
<dbReference type="GO" id="GO:0000105">
    <property type="term" value="P:L-histidine biosynthetic process"/>
    <property type="evidence" value="ECO:0007669"/>
    <property type="project" value="UniProtKB-KW"/>
</dbReference>
<gene>
    <name evidence="12" type="ORF">OSTQU699_LOCUS6066</name>
</gene>
<dbReference type="InterPro" id="IPR011060">
    <property type="entry name" value="RibuloseP-bd_barrel"/>
</dbReference>
<evidence type="ECO:0000256" key="11">
    <source>
        <dbReference type="RuleBase" id="RU364022"/>
    </source>
</evidence>
<dbReference type="GO" id="GO:0009507">
    <property type="term" value="C:chloroplast"/>
    <property type="evidence" value="ECO:0007669"/>
    <property type="project" value="UniProtKB-SubCell"/>
</dbReference>
<dbReference type="InterPro" id="IPR006062">
    <property type="entry name" value="His_biosynth"/>
</dbReference>
<dbReference type="AlphaFoldDB" id="A0A8S1JAK4"/>
<dbReference type="Pfam" id="PF00977">
    <property type="entry name" value="His_biosynth"/>
    <property type="match status" value="1"/>
</dbReference>
<dbReference type="CDD" id="cd04723">
    <property type="entry name" value="HisA_HisF"/>
    <property type="match status" value="1"/>
</dbReference>
<accession>A0A8S1JAK4</accession>
<evidence type="ECO:0000256" key="7">
    <source>
        <dbReference type="ARBA" id="ARBA00023235"/>
    </source>
</evidence>
<evidence type="ECO:0000256" key="9">
    <source>
        <dbReference type="ARBA" id="ARBA00093606"/>
    </source>
</evidence>
<reference evidence="12" key="1">
    <citation type="submission" date="2020-12" db="EMBL/GenBank/DDBJ databases">
        <authorList>
            <person name="Iha C."/>
        </authorList>
    </citation>
    <scope>NUCLEOTIDE SEQUENCE</scope>
</reference>
<evidence type="ECO:0000313" key="13">
    <source>
        <dbReference type="Proteomes" id="UP000708148"/>
    </source>
</evidence>
<dbReference type="PANTHER" id="PTHR43090">
    <property type="entry name" value="1-(5-PHOSPHORIBOSYL)-5-[(5-PHOSPHORIBOSYLAMINO)METHYLIDENEAMINO] IMIDAZOLE-4-CARBOXAMIDE ISOMERASE"/>
    <property type="match status" value="1"/>
</dbReference>
<dbReference type="InterPro" id="IPR013785">
    <property type="entry name" value="Aldolase_TIM"/>
</dbReference>
<keyword evidence="6 10" id="KW-0368">Histidine biosynthesis</keyword>
<dbReference type="FunFam" id="3.20.20.70:FF:000110">
    <property type="entry name" value="1-(5-phosphoribosyl)-5-[(5-phosphoribosylamino)methylideneamino] imidazole-4-carboxamide isomerase, chloroplastic"/>
    <property type="match status" value="1"/>
</dbReference>
<dbReference type="EC" id="5.3.1.16" evidence="4 11"/>
<evidence type="ECO:0000256" key="3">
    <source>
        <dbReference type="ARBA" id="ARBA00009667"/>
    </source>
</evidence>
<evidence type="ECO:0000256" key="6">
    <source>
        <dbReference type="ARBA" id="ARBA00023102"/>
    </source>
</evidence>
<dbReference type="PANTHER" id="PTHR43090:SF2">
    <property type="entry name" value="1-(5-PHOSPHORIBOSYL)-5-[(5-PHOSPHORIBOSYLAMINO)METHYLIDENEAMINO] IMIDAZOLE-4-CARBOXAMIDE ISOMERASE"/>
    <property type="match status" value="1"/>
</dbReference>